<accession>A0A3E0JXI2</accession>
<dbReference type="AlphaFoldDB" id="A0A3E0JXI2"/>
<proteinExistence type="predicted"/>
<gene>
    <name evidence="2" type="ORF">C6P37_15345</name>
</gene>
<feature type="region of interest" description="Disordered" evidence="1">
    <location>
        <begin position="73"/>
        <end position="109"/>
    </location>
</feature>
<sequence>MAQNARTDTPFSVPHGPCIRTACRIADPADSKISSLPLADPPALAVRIPVTEWRLPAFVMGFSPVFSRKSRLFGSTPASVSPPGAQENRPERYRPAQRFPAGISARLPF</sequence>
<evidence type="ECO:0000256" key="1">
    <source>
        <dbReference type="SAM" id="MobiDB-lite"/>
    </source>
</evidence>
<dbReference type="EMBL" id="QEWE01000035">
    <property type="protein sequence ID" value="REJ24853.1"/>
    <property type="molecule type" value="Genomic_DNA"/>
</dbReference>
<organism evidence="2 3">
    <name type="scientific">Caldibacillus debilis</name>
    <dbReference type="NCBI Taxonomy" id="301148"/>
    <lineage>
        <taxon>Bacteria</taxon>
        <taxon>Bacillati</taxon>
        <taxon>Bacillota</taxon>
        <taxon>Bacilli</taxon>
        <taxon>Bacillales</taxon>
        <taxon>Bacillaceae</taxon>
        <taxon>Caldibacillus</taxon>
    </lineage>
</organism>
<dbReference type="Proteomes" id="UP000257014">
    <property type="component" value="Unassembled WGS sequence"/>
</dbReference>
<protein>
    <submittedName>
        <fullName evidence="2">Uncharacterized protein</fullName>
    </submittedName>
</protein>
<evidence type="ECO:0000313" key="3">
    <source>
        <dbReference type="Proteomes" id="UP000257014"/>
    </source>
</evidence>
<comment type="caution">
    <text evidence="2">The sequence shown here is derived from an EMBL/GenBank/DDBJ whole genome shotgun (WGS) entry which is preliminary data.</text>
</comment>
<reference evidence="2 3" key="1">
    <citation type="submission" date="2018-03" db="EMBL/GenBank/DDBJ databases">
        <authorList>
            <person name="Keele B.F."/>
        </authorList>
    </citation>
    <scope>NUCLEOTIDE SEQUENCE [LARGE SCALE GENOMIC DNA]</scope>
    <source>
        <strain evidence="2">ZCTH4_d</strain>
    </source>
</reference>
<evidence type="ECO:0000313" key="2">
    <source>
        <dbReference type="EMBL" id="REJ24853.1"/>
    </source>
</evidence>
<name>A0A3E0JXI2_9BACI</name>